<comment type="caution">
    <text evidence="1">The sequence shown here is derived from an EMBL/GenBank/DDBJ whole genome shotgun (WGS) entry which is preliminary data.</text>
</comment>
<protein>
    <submittedName>
        <fullName evidence="1">Uncharacterized protein</fullName>
    </submittedName>
</protein>
<evidence type="ECO:0000313" key="2">
    <source>
        <dbReference type="Proteomes" id="UP001223016"/>
    </source>
</evidence>
<gene>
    <name evidence="1" type="ORF">Q6A51_01515</name>
</gene>
<dbReference type="EMBL" id="JAUQOO010000001">
    <property type="protein sequence ID" value="MDO7925437.1"/>
    <property type="molecule type" value="Genomic_DNA"/>
</dbReference>
<dbReference type="Proteomes" id="UP001223016">
    <property type="component" value="Unassembled WGS sequence"/>
</dbReference>
<dbReference type="RefSeq" id="WP_304573960.1">
    <property type="nucleotide sequence ID" value="NZ_JAUQOO010000001.1"/>
</dbReference>
<organism evidence="1 2">
    <name type="scientific">Pseudomonas serbiensis</name>
    <dbReference type="NCBI Taxonomy" id="3064350"/>
    <lineage>
        <taxon>Bacteria</taxon>
        <taxon>Pseudomonadati</taxon>
        <taxon>Pseudomonadota</taxon>
        <taxon>Gammaproteobacteria</taxon>
        <taxon>Pseudomonadales</taxon>
        <taxon>Pseudomonadaceae</taxon>
        <taxon>Pseudomonas</taxon>
    </lineage>
</organism>
<accession>A0ABT9CIX4</accession>
<sequence>MIKKIIQDEKKHLRVINFTESGETSFNIDTEILPPNIALLPDGDHKAYYLSWRPNSGLYMDIPSTPNSVEPHIFLTANLSGCCVGVQNCGTKIRLRHYNLDDTDNIIFSQNDLSRYGDNIFWLMPNDKYKKTGIKNAKFYTHPSNGADAIFWGEYTSKKWNFYYQNGNYDTKIISFNY</sequence>
<keyword evidence="2" id="KW-1185">Reference proteome</keyword>
<proteinExistence type="predicted"/>
<reference evidence="1 2" key="1">
    <citation type="submission" date="2023-07" db="EMBL/GenBank/DDBJ databases">
        <title>Identification of four novel Pseudomonas species associated with bacterial leaf spot of cucurbits.</title>
        <authorList>
            <person name="Fullem K.R."/>
        </authorList>
    </citation>
    <scope>NUCLEOTIDE SEQUENCE [LARGE SCALE GENOMIC DNA]</scope>
    <source>
        <strain evidence="1 2">KFB 138</strain>
    </source>
</reference>
<evidence type="ECO:0000313" key="1">
    <source>
        <dbReference type="EMBL" id="MDO7925437.1"/>
    </source>
</evidence>
<name>A0ABT9CIX4_9PSED</name>